<feature type="transmembrane region" description="Helical" evidence="9">
    <location>
        <begin position="105"/>
        <end position="129"/>
    </location>
</feature>
<evidence type="ECO:0000256" key="5">
    <source>
        <dbReference type="ARBA" id="ARBA00022750"/>
    </source>
</evidence>
<keyword evidence="11" id="KW-0449">Lipoprotein</keyword>
<evidence type="ECO:0000256" key="4">
    <source>
        <dbReference type="ARBA" id="ARBA00022692"/>
    </source>
</evidence>
<evidence type="ECO:0000256" key="10">
    <source>
        <dbReference type="RuleBase" id="RU004181"/>
    </source>
</evidence>
<dbReference type="HAMAP" id="MF_00161">
    <property type="entry name" value="LspA"/>
    <property type="match status" value="1"/>
</dbReference>
<dbReference type="EC" id="3.4.23.36" evidence="9"/>
<feature type="active site" evidence="9">
    <location>
        <position position="103"/>
    </location>
</feature>
<dbReference type="GO" id="GO:0006508">
    <property type="term" value="P:proteolysis"/>
    <property type="evidence" value="ECO:0007669"/>
    <property type="project" value="UniProtKB-KW"/>
</dbReference>
<dbReference type="UniPathway" id="UPA00665"/>
<keyword evidence="4 9" id="KW-0812">Transmembrane</keyword>
<dbReference type="Pfam" id="PF01252">
    <property type="entry name" value="Peptidase_A8"/>
    <property type="match status" value="1"/>
</dbReference>
<organism evidence="11 12">
    <name type="scientific">Candidatus Magasanikbacteria bacterium GW2011_GWA2_42_32</name>
    <dbReference type="NCBI Taxonomy" id="1619039"/>
    <lineage>
        <taxon>Bacteria</taxon>
        <taxon>Candidatus Magasanikiibacteriota</taxon>
    </lineage>
</organism>
<evidence type="ECO:0000256" key="6">
    <source>
        <dbReference type="ARBA" id="ARBA00022801"/>
    </source>
</evidence>
<proteinExistence type="inferred from homology"/>
<evidence type="ECO:0000313" key="12">
    <source>
        <dbReference type="Proteomes" id="UP000034837"/>
    </source>
</evidence>
<comment type="similarity">
    <text evidence="1 9 10">Belongs to the peptidase A8 family.</text>
</comment>
<dbReference type="PRINTS" id="PR00781">
    <property type="entry name" value="LIPOSIGPTASE"/>
</dbReference>
<sequence length="139" mass="16477">MKKYFYLIFLFLADIILKQIALRDAEGFFIIPRIFAFYFFKNSALAFSIKFPQSVIVIFSILILMGLLFFVWQKPCFFFPITLIILGAISNLFDRISYGYVVDYFYLFPVSYFNLADLLIFSGLILLIIKLYRHKQKKI</sequence>
<dbReference type="PANTHER" id="PTHR33695">
    <property type="entry name" value="LIPOPROTEIN SIGNAL PEPTIDASE"/>
    <property type="match status" value="1"/>
</dbReference>
<accession>A0A0G1A7T9</accession>
<dbReference type="AlphaFoldDB" id="A0A0G1A7T9"/>
<keyword evidence="3 9" id="KW-0645">Protease</keyword>
<evidence type="ECO:0000256" key="3">
    <source>
        <dbReference type="ARBA" id="ARBA00022670"/>
    </source>
</evidence>
<dbReference type="EMBL" id="LCDO01000003">
    <property type="protein sequence ID" value="KKS57095.1"/>
    <property type="molecule type" value="Genomic_DNA"/>
</dbReference>
<evidence type="ECO:0000313" key="11">
    <source>
        <dbReference type="EMBL" id="KKS57095.1"/>
    </source>
</evidence>
<keyword evidence="6 9" id="KW-0378">Hydrolase</keyword>
<evidence type="ECO:0000256" key="7">
    <source>
        <dbReference type="ARBA" id="ARBA00022989"/>
    </source>
</evidence>
<evidence type="ECO:0000256" key="9">
    <source>
        <dbReference type="HAMAP-Rule" id="MF_00161"/>
    </source>
</evidence>
<keyword evidence="8 9" id="KW-0472">Membrane</keyword>
<comment type="subcellular location">
    <subcellularLocation>
        <location evidence="9">Cell membrane</location>
        <topology evidence="9">Multi-pass membrane protein</topology>
    </subcellularLocation>
</comment>
<name>A0A0G1A7T9_9BACT</name>
<comment type="pathway">
    <text evidence="9">Protein modification; lipoprotein biosynthesis (signal peptide cleavage).</text>
</comment>
<gene>
    <name evidence="9" type="primary">lspA</name>
    <name evidence="11" type="ORF">UV20_C0003G0035</name>
</gene>
<comment type="caution">
    <text evidence="9">Lacks conserved residue(s) required for the propagation of feature annotation.</text>
</comment>
<comment type="function">
    <text evidence="9">This protein specifically catalyzes the removal of signal peptides from prolipoproteins.</text>
</comment>
<reference evidence="11 12" key="1">
    <citation type="journal article" date="2015" name="Nature">
        <title>rRNA introns, odd ribosomes, and small enigmatic genomes across a large radiation of phyla.</title>
        <authorList>
            <person name="Brown C.T."/>
            <person name="Hug L.A."/>
            <person name="Thomas B.C."/>
            <person name="Sharon I."/>
            <person name="Castelle C.J."/>
            <person name="Singh A."/>
            <person name="Wilkins M.J."/>
            <person name="Williams K.H."/>
            <person name="Banfield J.F."/>
        </authorList>
    </citation>
    <scope>NUCLEOTIDE SEQUENCE [LARGE SCALE GENOMIC DNA]</scope>
</reference>
<evidence type="ECO:0000256" key="2">
    <source>
        <dbReference type="ARBA" id="ARBA00022475"/>
    </source>
</evidence>
<keyword evidence="7 9" id="KW-1133">Transmembrane helix</keyword>
<dbReference type="GO" id="GO:0005886">
    <property type="term" value="C:plasma membrane"/>
    <property type="evidence" value="ECO:0007669"/>
    <property type="project" value="UniProtKB-SubCell"/>
</dbReference>
<feature type="transmembrane region" description="Helical" evidence="9">
    <location>
        <begin position="49"/>
        <end position="70"/>
    </location>
</feature>
<dbReference type="Proteomes" id="UP000034837">
    <property type="component" value="Unassembled WGS sequence"/>
</dbReference>
<keyword evidence="5 9" id="KW-0064">Aspartyl protease</keyword>
<dbReference type="PANTHER" id="PTHR33695:SF1">
    <property type="entry name" value="LIPOPROTEIN SIGNAL PEPTIDASE"/>
    <property type="match status" value="1"/>
</dbReference>
<protein>
    <recommendedName>
        <fullName evidence="9">Lipoprotein signal peptidase</fullName>
        <ecNumber evidence="9">3.4.23.36</ecNumber>
    </recommendedName>
    <alternativeName>
        <fullName evidence="9">Prolipoprotein signal peptidase</fullName>
    </alternativeName>
    <alternativeName>
        <fullName evidence="9">Signal peptidase II</fullName>
        <shortName evidence="9">SPase II</shortName>
    </alternativeName>
</protein>
<comment type="catalytic activity">
    <reaction evidence="9">
        <text>Release of signal peptides from bacterial membrane prolipoproteins. Hydrolyzes -Xaa-Yaa-Zaa-|-(S,diacylglyceryl)Cys-, in which Xaa is hydrophobic (preferably Leu), and Yaa (Ala or Ser) and Zaa (Gly or Ala) have small, neutral side chains.</text>
        <dbReference type="EC" id="3.4.23.36"/>
    </reaction>
</comment>
<feature type="transmembrane region" description="Helical" evidence="9">
    <location>
        <begin position="77"/>
        <end position="93"/>
    </location>
</feature>
<comment type="caution">
    <text evidence="11">The sequence shown here is derived from an EMBL/GenBank/DDBJ whole genome shotgun (WGS) entry which is preliminary data.</text>
</comment>
<dbReference type="InterPro" id="IPR001872">
    <property type="entry name" value="Peptidase_A8"/>
</dbReference>
<evidence type="ECO:0000256" key="8">
    <source>
        <dbReference type="ARBA" id="ARBA00023136"/>
    </source>
</evidence>
<feature type="active site" evidence="9">
    <location>
        <position position="117"/>
    </location>
</feature>
<dbReference type="GO" id="GO:0004190">
    <property type="term" value="F:aspartic-type endopeptidase activity"/>
    <property type="evidence" value="ECO:0007669"/>
    <property type="project" value="UniProtKB-UniRule"/>
</dbReference>
<evidence type="ECO:0000256" key="1">
    <source>
        <dbReference type="ARBA" id="ARBA00006139"/>
    </source>
</evidence>
<keyword evidence="2 9" id="KW-1003">Cell membrane</keyword>